<gene>
    <name evidence="2" type="ORF">PEVE_00024024</name>
</gene>
<dbReference type="InterPro" id="IPR001932">
    <property type="entry name" value="PPM-type_phosphatase-like_dom"/>
</dbReference>
<evidence type="ECO:0000259" key="1">
    <source>
        <dbReference type="PROSITE" id="PS51746"/>
    </source>
</evidence>
<protein>
    <recommendedName>
        <fullName evidence="1">PPM-type phosphatase domain-containing protein</fullName>
    </recommendedName>
</protein>
<dbReference type="SUPFAM" id="SSF81606">
    <property type="entry name" value="PP2C-like"/>
    <property type="match status" value="1"/>
</dbReference>
<dbReference type="EMBL" id="CALNXI010000320">
    <property type="protein sequence ID" value="CAH3024782.1"/>
    <property type="molecule type" value="Genomic_DNA"/>
</dbReference>
<evidence type="ECO:0000313" key="3">
    <source>
        <dbReference type="Proteomes" id="UP001159427"/>
    </source>
</evidence>
<proteinExistence type="predicted"/>
<name>A0ABN8M8C7_9CNID</name>
<keyword evidence="3" id="KW-1185">Reference proteome</keyword>
<dbReference type="InterPro" id="IPR036457">
    <property type="entry name" value="PPM-type-like_dom_sf"/>
</dbReference>
<feature type="domain" description="PPM-type phosphatase" evidence="1">
    <location>
        <begin position="167"/>
        <end position="439"/>
    </location>
</feature>
<organism evidence="2 3">
    <name type="scientific">Porites evermanni</name>
    <dbReference type="NCBI Taxonomy" id="104178"/>
    <lineage>
        <taxon>Eukaryota</taxon>
        <taxon>Metazoa</taxon>
        <taxon>Cnidaria</taxon>
        <taxon>Anthozoa</taxon>
        <taxon>Hexacorallia</taxon>
        <taxon>Scleractinia</taxon>
        <taxon>Fungiina</taxon>
        <taxon>Poritidae</taxon>
        <taxon>Porites</taxon>
    </lineage>
</organism>
<dbReference type="Proteomes" id="UP001159427">
    <property type="component" value="Unassembled WGS sequence"/>
</dbReference>
<accession>A0ABN8M8C7</accession>
<dbReference type="PANTHER" id="PTHR21586:SF0">
    <property type="entry name" value="PP2C-LIKE DOMAIN-CONTAINING PROTEIN CG9801"/>
    <property type="match status" value="1"/>
</dbReference>
<comment type="caution">
    <text evidence="2">The sequence shown here is derived from an EMBL/GenBank/DDBJ whole genome shotgun (WGS) entry which is preliminary data.</text>
</comment>
<dbReference type="InterPro" id="IPR053287">
    <property type="entry name" value="PP2C-like_domain"/>
</dbReference>
<dbReference type="PANTHER" id="PTHR21586">
    <property type="entry name" value="TIPA"/>
    <property type="match status" value="1"/>
</dbReference>
<reference evidence="2 3" key="1">
    <citation type="submission" date="2022-05" db="EMBL/GenBank/DDBJ databases">
        <authorList>
            <consortium name="Genoscope - CEA"/>
            <person name="William W."/>
        </authorList>
    </citation>
    <scope>NUCLEOTIDE SEQUENCE [LARGE SCALE GENOMIC DNA]</scope>
</reference>
<dbReference type="Pfam" id="PF13672">
    <property type="entry name" value="PP2C_2"/>
    <property type="match status" value="1"/>
</dbReference>
<dbReference type="Gene3D" id="3.60.40.10">
    <property type="entry name" value="PPM-type phosphatase domain"/>
    <property type="match status" value="1"/>
</dbReference>
<evidence type="ECO:0000313" key="2">
    <source>
        <dbReference type="EMBL" id="CAH3024782.1"/>
    </source>
</evidence>
<dbReference type="PROSITE" id="PS51746">
    <property type="entry name" value="PPM_2"/>
    <property type="match status" value="1"/>
</dbReference>
<sequence>MLSSRDRYLVNDSYTCNCKGNQRWQTACKEMVDFESLILARSKVIHNILGSEGSDSEIMSDCDTESVEEEEDRCRTLEDVIRDIMVKQNEVHWSRQYSDLPCERIVSPGKRYYVQATGPDEGIKNITLEPLSPGKKSDKNRKSKTFDGCEPFGGWTERHYRAYGIGTSLYDCDPVTNHTSGDPVADVYAVVAGENSCILALADGVNWGEKSRLAARCAIAGCLQYLSIHLSKASTTQDIMNFLLKAFEHAQQCILNKNATMTTLCVAVVCKLEASNRWGLCVVNVGDTLAFTYKKSKGVQEVTIGSHFETEERDMRCPGGSLGPVDGYNPDLSNLTFSLTFLDQGDIVFLTSDGVSDNFDPVIAKCKHCVSPTMKRPSSLDSMLEVISNSKKGEDIEGMTSVNFSSKSDDDIHRAQMFDVPVVRHRKMLDTMTEVIQKEGPEDRISAQDVCAKLLSHVIKCTEKKRTFLEEVDRDDHNLTISNKEFLRTRNREISRHMRELPGKLDHAAVVAFEVGYFPADFFKTESGGHANSKHRHSIVNAIFSGIKNSTDSGRRASVGDEEMLVEYTLTSEDGMDSYTELYSLFGN</sequence>
<dbReference type="SMART" id="SM00332">
    <property type="entry name" value="PP2Cc"/>
    <property type="match status" value="1"/>
</dbReference>